<dbReference type="Pfam" id="PF00628">
    <property type="entry name" value="PHD"/>
    <property type="match status" value="1"/>
</dbReference>
<keyword evidence="13" id="KW-0436">Ligase</keyword>
<keyword evidence="9 11" id="KW-0539">Nucleus</keyword>
<dbReference type="Pfam" id="PF02182">
    <property type="entry name" value="SAD_SRA"/>
    <property type="match status" value="1"/>
</dbReference>
<dbReference type="InterPro" id="IPR015947">
    <property type="entry name" value="PUA-like_sf"/>
</dbReference>
<gene>
    <name evidence="13" type="ORF">PACLA_8A027630</name>
</gene>
<evidence type="ECO:0000256" key="9">
    <source>
        <dbReference type="ARBA" id="ARBA00023242"/>
    </source>
</evidence>
<dbReference type="InterPro" id="IPR019787">
    <property type="entry name" value="Znf_PHD-finger"/>
</dbReference>
<dbReference type="AlphaFoldDB" id="A0A6S7FQK4"/>
<dbReference type="SMART" id="SM00466">
    <property type="entry name" value="SRA"/>
    <property type="match status" value="1"/>
</dbReference>
<dbReference type="SMART" id="SM00249">
    <property type="entry name" value="PHD"/>
    <property type="match status" value="1"/>
</dbReference>
<dbReference type="Gene3D" id="2.30.30.1150">
    <property type="match status" value="1"/>
</dbReference>
<dbReference type="PANTHER" id="PTHR14140">
    <property type="entry name" value="E3 UBIQUITIN-PROTEIN LIGASE UHRF-RELATED"/>
    <property type="match status" value="1"/>
</dbReference>
<dbReference type="Proteomes" id="UP001152795">
    <property type="component" value="Unassembled WGS sequence"/>
</dbReference>
<evidence type="ECO:0000256" key="8">
    <source>
        <dbReference type="ARBA" id="ARBA00022833"/>
    </source>
</evidence>
<dbReference type="UniPathway" id="UPA00143"/>
<evidence type="ECO:0000313" key="13">
    <source>
        <dbReference type="EMBL" id="CAB3979243.1"/>
    </source>
</evidence>
<feature type="region of interest" description="Disordered" evidence="12">
    <location>
        <begin position="405"/>
        <end position="441"/>
    </location>
</feature>
<dbReference type="GO" id="GO:0044027">
    <property type="term" value="P:negative regulation of gene expression via chromosomal CpG island methylation"/>
    <property type="evidence" value="ECO:0007669"/>
    <property type="project" value="TreeGrafter"/>
</dbReference>
<dbReference type="GO" id="GO:0016567">
    <property type="term" value="P:protein ubiquitination"/>
    <property type="evidence" value="ECO:0007669"/>
    <property type="project" value="UniProtKB-UniPathway"/>
</dbReference>
<keyword evidence="8" id="KW-0862">Zinc</keyword>
<dbReference type="GO" id="GO:0016874">
    <property type="term" value="F:ligase activity"/>
    <property type="evidence" value="ECO:0007669"/>
    <property type="project" value="UniProtKB-KW"/>
</dbReference>
<protein>
    <recommendedName>
        <fullName evidence="3">RING-type E3 ubiquitin transferase</fullName>
        <ecNumber evidence="3">2.3.2.27</ecNumber>
    </recommendedName>
</protein>
<dbReference type="OrthoDB" id="2270193at2759"/>
<evidence type="ECO:0000256" key="1">
    <source>
        <dbReference type="ARBA" id="ARBA00000900"/>
    </source>
</evidence>
<dbReference type="Pfam" id="PF12148">
    <property type="entry name" value="TTD"/>
    <property type="match status" value="1"/>
</dbReference>
<comment type="caution">
    <text evidence="13">The sequence shown here is derived from an EMBL/GenBank/DDBJ whole genome shotgun (WGS) entry which is preliminary data.</text>
</comment>
<keyword evidence="7" id="KW-0833">Ubl conjugation pathway</keyword>
<comment type="pathway">
    <text evidence="2">Protein modification; protein ubiquitination.</text>
</comment>
<keyword evidence="14" id="KW-1185">Reference proteome</keyword>
<dbReference type="SUPFAM" id="SSF57903">
    <property type="entry name" value="FYVE/PHD zinc finger"/>
    <property type="match status" value="1"/>
</dbReference>
<reference evidence="13" key="1">
    <citation type="submission" date="2020-04" db="EMBL/GenBank/DDBJ databases">
        <authorList>
            <person name="Alioto T."/>
            <person name="Alioto T."/>
            <person name="Gomez Garrido J."/>
        </authorList>
    </citation>
    <scope>NUCLEOTIDE SEQUENCE</scope>
    <source>
        <strain evidence="13">A484AB</strain>
    </source>
</reference>
<evidence type="ECO:0000256" key="4">
    <source>
        <dbReference type="ARBA" id="ARBA00022679"/>
    </source>
</evidence>
<dbReference type="InterPro" id="IPR011011">
    <property type="entry name" value="Znf_FYVE_PHD"/>
</dbReference>
<sequence length="498" mass="55706">MANYNTDEPKERGFWYDVKITRKSESSTRGSKKLFAKLLLSEEDGKAISQECQLLFTDEIFQIPSVTGGDQCSQDGTSIVKRQNKPNCDHCKDDPLKSCKDCACCKCGGKEEPDKQLLCDECDMAYHISCLNPPLEKIPDDDEWYCPSCKNDASEVIKAGEKLRTNKKKQKMASANSQSSRDWGRGMACVGRTKVCTVVPSNHFGPIPGIPVGSSWLYRIGASEAGVHRPHVSGIHGRDNEGAFSIVLAGGYEDDKDHGDEFFYTGSGGRDLSGNKRTAEQSCDQTLTKMNRALAKNCAASLCDKSRVKAKDWKAGKPVRVIRSSKFKKHSKYAPETGNRYDGIYKIVEYWPEKGQSGYIVRRYLLRRDDEEPAPWTKEGRARIEELGLTMEYPEGYLEAQEKKRLEKENKMQGKDAKGSKGKRKRSASDSPQASPAKKKSYTVTSDKLALIKADTSNQKIWEEILSSYETITVGSVFCICCPLIKFSIYPIIHVLKQ</sequence>
<dbReference type="InterPro" id="IPR021991">
    <property type="entry name" value="TTD_dom"/>
</dbReference>
<accession>A0A6S7FQK4</accession>
<keyword evidence="5" id="KW-0479">Metal-binding</keyword>
<dbReference type="FunFam" id="2.30.280.10:FF:000001">
    <property type="entry name" value="E3 ubiquitin-protein ligase UHRF1 isoform 1"/>
    <property type="match status" value="1"/>
</dbReference>
<evidence type="ECO:0000256" key="11">
    <source>
        <dbReference type="PROSITE-ProRule" id="PRU00358"/>
    </source>
</evidence>
<dbReference type="Gene3D" id="2.30.280.10">
    <property type="entry name" value="SRA-YDG"/>
    <property type="match status" value="1"/>
</dbReference>
<name>A0A6S7FQK4_PARCT</name>
<dbReference type="PROSITE" id="PS51015">
    <property type="entry name" value="YDG"/>
    <property type="match status" value="1"/>
</dbReference>
<dbReference type="SUPFAM" id="SSF88697">
    <property type="entry name" value="PUA domain-like"/>
    <property type="match status" value="1"/>
</dbReference>
<evidence type="ECO:0000256" key="5">
    <source>
        <dbReference type="ARBA" id="ARBA00022723"/>
    </source>
</evidence>
<dbReference type="PROSITE" id="PS50016">
    <property type="entry name" value="ZF_PHD_2"/>
    <property type="match status" value="1"/>
</dbReference>
<dbReference type="GO" id="GO:0008270">
    <property type="term" value="F:zinc ion binding"/>
    <property type="evidence" value="ECO:0007669"/>
    <property type="project" value="UniProtKB-KW"/>
</dbReference>
<dbReference type="PROSITE" id="PS01359">
    <property type="entry name" value="ZF_PHD_1"/>
    <property type="match status" value="1"/>
</dbReference>
<evidence type="ECO:0000313" key="14">
    <source>
        <dbReference type="Proteomes" id="UP001152795"/>
    </source>
</evidence>
<dbReference type="InterPro" id="IPR036987">
    <property type="entry name" value="SRA-YDG_sf"/>
</dbReference>
<comment type="subcellular location">
    <subcellularLocation>
        <location evidence="11">Nucleus</location>
    </subcellularLocation>
</comment>
<keyword evidence="4" id="KW-0808">Transferase</keyword>
<evidence type="ECO:0000256" key="12">
    <source>
        <dbReference type="SAM" id="MobiDB-lite"/>
    </source>
</evidence>
<dbReference type="EMBL" id="CACRXK020000179">
    <property type="protein sequence ID" value="CAB3979243.1"/>
    <property type="molecule type" value="Genomic_DNA"/>
</dbReference>
<dbReference type="PANTHER" id="PTHR14140:SF45">
    <property type="entry name" value="RING-TYPE E3 UBIQUITIN TRANSFERASE"/>
    <property type="match status" value="1"/>
</dbReference>
<evidence type="ECO:0000256" key="3">
    <source>
        <dbReference type="ARBA" id="ARBA00012483"/>
    </source>
</evidence>
<dbReference type="EC" id="2.3.2.27" evidence="3"/>
<evidence type="ECO:0000256" key="10">
    <source>
        <dbReference type="PROSITE-ProRule" id="PRU00146"/>
    </source>
</evidence>
<feature type="compositionally biased region" description="Basic and acidic residues" evidence="12">
    <location>
        <begin position="405"/>
        <end position="419"/>
    </location>
</feature>
<keyword evidence="6 10" id="KW-0863">Zinc-finger</keyword>
<dbReference type="GO" id="GO:0005634">
    <property type="term" value="C:nucleus"/>
    <property type="evidence" value="ECO:0007669"/>
    <property type="project" value="UniProtKB-SubCell"/>
</dbReference>
<organism evidence="13 14">
    <name type="scientific">Paramuricea clavata</name>
    <name type="common">Red gorgonian</name>
    <name type="synonym">Violescent sea-whip</name>
    <dbReference type="NCBI Taxonomy" id="317549"/>
    <lineage>
        <taxon>Eukaryota</taxon>
        <taxon>Metazoa</taxon>
        <taxon>Cnidaria</taxon>
        <taxon>Anthozoa</taxon>
        <taxon>Octocorallia</taxon>
        <taxon>Malacalcyonacea</taxon>
        <taxon>Plexauridae</taxon>
        <taxon>Paramuricea</taxon>
    </lineage>
</organism>
<evidence type="ECO:0000256" key="7">
    <source>
        <dbReference type="ARBA" id="ARBA00022786"/>
    </source>
</evidence>
<comment type="catalytic activity">
    <reaction evidence="1">
        <text>S-ubiquitinyl-[E2 ubiquitin-conjugating enzyme]-L-cysteine + [acceptor protein]-L-lysine = [E2 ubiquitin-conjugating enzyme]-L-cysteine + N(6)-ubiquitinyl-[acceptor protein]-L-lysine.</text>
        <dbReference type="EC" id="2.3.2.27"/>
    </reaction>
</comment>
<dbReference type="CDD" id="cd15525">
    <property type="entry name" value="PHD_UHRF1_2"/>
    <property type="match status" value="1"/>
</dbReference>
<dbReference type="InterPro" id="IPR045134">
    <property type="entry name" value="UHRF1/2-like"/>
</dbReference>
<dbReference type="GO" id="GO:0061630">
    <property type="term" value="F:ubiquitin protein ligase activity"/>
    <property type="evidence" value="ECO:0007669"/>
    <property type="project" value="UniProtKB-EC"/>
</dbReference>
<dbReference type="InterPro" id="IPR001965">
    <property type="entry name" value="Znf_PHD"/>
</dbReference>
<dbReference type="InterPro" id="IPR003105">
    <property type="entry name" value="SRA_YDG"/>
</dbReference>
<evidence type="ECO:0000256" key="2">
    <source>
        <dbReference type="ARBA" id="ARBA00004906"/>
    </source>
</evidence>
<proteinExistence type="predicted"/>
<dbReference type="InterPro" id="IPR019786">
    <property type="entry name" value="Zinc_finger_PHD-type_CS"/>
</dbReference>
<evidence type="ECO:0000256" key="6">
    <source>
        <dbReference type="ARBA" id="ARBA00022771"/>
    </source>
</evidence>